<dbReference type="InterPro" id="IPR051817">
    <property type="entry name" value="FDH_cytochrome_b556_subunit"/>
</dbReference>
<dbReference type="InterPro" id="IPR016174">
    <property type="entry name" value="Di-haem_cyt_TM"/>
</dbReference>
<evidence type="ECO:0000313" key="8">
    <source>
        <dbReference type="EMBL" id="MFH5210371.1"/>
    </source>
</evidence>
<dbReference type="PANTHER" id="PTHR30074:SF6">
    <property type="entry name" value="FORMATE DEHYDROGENASE GAMMA SUBUNIT"/>
    <property type="match status" value="1"/>
</dbReference>
<organism evidence="8 9">
    <name type="scientific">Antrihabitans spumae</name>
    <dbReference type="NCBI Taxonomy" id="3373370"/>
    <lineage>
        <taxon>Bacteria</taxon>
        <taxon>Bacillati</taxon>
        <taxon>Actinomycetota</taxon>
        <taxon>Actinomycetes</taxon>
        <taxon>Mycobacteriales</taxon>
        <taxon>Nocardiaceae</taxon>
        <taxon>Antrihabitans</taxon>
    </lineage>
</organism>
<evidence type="ECO:0000256" key="2">
    <source>
        <dbReference type="ARBA" id="ARBA00022475"/>
    </source>
</evidence>
<dbReference type="SUPFAM" id="SSF81342">
    <property type="entry name" value="Transmembrane di-heme cytochromes"/>
    <property type="match status" value="1"/>
</dbReference>
<feature type="transmembrane region" description="Helical" evidence="6">
    <location>
        <begin position="163"/>
        <end position="180"/>
    </location>
</feature>
<feature type="transmembrane region" description="Helical" evidence="6">
    <location>
        <begin position="27"/>
        <end position="47"/>
    </location>
</feature>
<keyword evidence="4 6" id="KW-1133">Transmembrane helix</keyword>
<dbReference type="Pfam" id="PF01292">
    <property type="entry name" value="Ni_hydr_CYTB"/>
    <property type="match status" value="1"/>
</dbReference>
<name>A0ABW7JQT0_9NOCA</name>
<keyword evidence="3 6" id="KW-0812">Transmembrane</keyword>
<feature type="transmembrane region" description="Helical" evidence="6">
    <location>
        <begin position="59"/>
        <end position="85"/>
    </location>
</feature>
<evidence type="ECO:0000256" key="5">
    <source>
        <dbReference type="ARBA" id="ARBA00023136"/>
    </source>
</evidence>
<dbReference type="Gene3D" id="1.20.950.20">
    <property type="entry name" value="Transmembrane di-heme cytochromes, Chain C"/>
    <property type="match status" value="1"/>
</dbReference>
<accession>A0ABW7JQT0</accession>
<evidence type="ECO:0000256" key="1">
    <source>
        <dbReference type="ARBA" id="ARBA00004651"/>
    </source>
</evidence>
<feature type="domain" description="Cytochrome b561 bacterial/Ni-hydrogenase" evidence="7">
    <location>
        <begin position="20"/>
        <end position="184"/>
    </location>
</feature>
<gene>
    <name evidence="8" type="ORF">ACHIPZ_19485</name>
</gene>
<reference evidence="8 9" key="1">
    <citation type="submission" date="2024-10" db="EMBL/GenBank/DDBJ databases">
        <authorList>
            <person name="Riesco R."/>
        </authorList>
    </citation>
    <scope>NUCLEOTIDE SEQUENCE [LARGE SCALE GENOMIC DNA]</scope>
    <source>
        <strain evidence="8 9">NCIMB 15449</strain>
    </source>
</reference>
<dbReference type="InterPro" id="IPR011577">
    <property type="entry name" value="Cyt_b561_bac/Ni-Hgenase"/>
</dbReference>
<dbReference type="RefSeq" id="WP_395116038.1">
    <property type="nucleotide sequence ID" value="NZ_JBIMSO010000060.1"/>
</dbReference>
<dbReference type="PANTHER" id="PTHR30074">
    <property type="entry name" value="FORMATE DEHYDROGENASE, NITRATE-INDUCIBLE, CYTOCHROME B556 FDN SUBUNIT"/>
    <property type="match status" value="1"/>
</dbReference>
<proteinExistence type="predicted"/>
<evidence type="ECO:0000256" key="6">
    <source>
        <dbReference type="SAM" id="Phobius"/>
    </source>
</evidence>
<evidence type="ECO:0000259" key="7">
    <source>
        <dbReference type="Pfam" id="PF01292"/>
    </source>
</evidence>
<protein>
    <submittedName>
        <fullName evidence="8">Cytochrome b/b6 domain-containing protein</fullName>
    </submittedName>
</protein>
<evidence type="ECO:0000256" key="4">
    <source>
        <dbReference type="ARBA" id="ARBA00022989"/>
    </source>
</evidence>
<dbReference type="EMBL" id="JBIMSO010000060">
    <property type="protein sequence ID" value="MFH5210371.1"/>
    <property type="molecule type" value="Genomic_DNA"/>
</dbReference>
<comment type="subcellular location">
    <subcellularLocation>
        <location evidence="1">Cell membrane</location>
        <topology evidence="1">Multi-pass membrane protein</topology>
    </subcellularLocation>
</comment>
<keyword evidence="5 6" id="KW-0472">Membrane</keyword>
<sequence length="226" mass="25037">MTRPDLTDSEADGAMVEVHRFSRAERWVHATTGVLVAVCIVTAAILYNGSLAVLVGNRHIVEIVHVYCGFALPVPLLAGLASVAYRTDLSRLNRFTRADWQWLRSKTRRVNAIGVGKFNAGQKVNAALSAGSILVLFGTGIVMYFPDWTRLVWRTGATFVHDWFALAFGLLVVGHLFYAFNDTTAMRGMRTGWVPRWWAEREHEAWAAEVRAGSADDEHPGSKPAP</sequence>
<keyword evidence="2" id="KW-1003">Cell membrane</keyword>
<dbReference type="Proteomes" id="UP001609175">
    <property type="component" value="Unassembled WGS sequence"/>
</dbReference>
<evidence type="ECO:0000313" key="9">
    <source>
        <dbReference type="Proteomes" id="UP001609175"/>
    </source>
</evidence>
<comment type="caution">
    <text evidence="8">The sequence shown here is derived from an EMBL/GenBank/DDBJ whole genome shotgun (WGS) entry which is preliminary data.</text>
</comment>
<evidence type="ECO:0000256" key="3">
    <source>
        <dbReference type="ARBA" id="ARBA00022692"/>
    </source>
</evidence>
<feature type="transmembrane region" description="Helical" evidence="6">
    <location>
        <begin position="124"/>
        <end position="143"/>
    </location>
</feature>